<name>A0ABY9LUZ0_9BURK</name>
<dbReference type="RefSeq" id="WP_306937887.1">
    <property type="nucleotide sequence ID" value="NZ_CP132976.1"/>
</dbReference>
<keyword evidence="2" id="KW-0479">Metal-binding</keyword>
<evidence type="ECO:0000256" key="1">
    <source>
        <dbReference type="ARBA" id="ARBA00001946"/>
    </source>
</evidence>
<reference evidence="6 7" key="1">
    <citation type="submission" date="2023-08" db="EMBL/GenBank/DDBJ databases">
        <title>Achromobacter seleniivolatilans sp. nov., isolated from seleniferous soil.</title>
        <authorList>
            <person name="Zhang S."/>
            <person name="Li K."/>
            <person name="Peng J."/>
            <person name="Zhao Q."/>
            <person name="Wang H."/>
            <person name="Guo Y."/>
        </authorList>
    </citation>
    <scope>NUCLEOTIDE SEQUENCE [LARGE SCALE GENOMIC DNA]</scope>
    <source>
        <strain evidence="6 7">R39</strain>
    </source>
</reference>
<dbReference type="PANTHER" id="PTHR31609:SF1">
    <property type="entry name" value="CARBOHYDRATE DEACETYLASE"/>
    <property type="match status" value="1"/>
</dbReference>
<comment type="cofactor">
    <cofactor evidence="1">
        <name>Mg(2+)</name>
        <dbReference type="ChEBI" id="CHEBI:18420"/>
    </cofactor>
</comment>
<protein>
    <submittedName>
        <fullName evidence="6">ChbG/HpnK family deacetylase</fullName>
    </submittedName>
</protein>
<keyword evidence="7" id="KW-1185">Reference proteome</keyword>
<sequence length="271" mass="29676">MSKRIVVCGDDFGMNADIDEGMLTLASMGRISAVSCLSLGPTFSSNARQLAQMNVDIGLHLNFSEQLTADAAPMPSLRGLILRAYTGRLDPDWIDAQLNLQFDAVEAVLGRAPDYVDGHQHVHQLPGIRERVLLQLKQRYGDARPWLRQTTPGMLCGIPLKESIKARIIGALGAGALARQASKEGVRTNRRLLGVYGFEGGKRRYADLLQNWLFNARDGDLLMCHPAADSKEGSAMSRQRRAEFDVLTSPKLGDWLSANGVRIARLSAVAH</sequence>
<dbReference type="InterPro" id="IPR006879">
    <property type="entry name" value="YdjC-like"/>
</dbReference>
<keyword evidence="3" id="KW-0378">Hydrolase</keyword>
<evidence type="ECO:0000256" key="5">
    <source>
        <dbReference type="ARBA" id="ARBA00023277"/>
    </source>
</evidence>
<evidence type="ECO:0000256" key="4">
    <source>
        <dbReference type="ARBA" id="ARBA00022842"/>
    </source>
</evidence>
<evidence type="ECO:0000313" key="6">
    <source>
        <dbReference type="EMBL" id="WMD18606.1"/>
    </source>
</evidence>
<dbReference type="SUPFAM" id="SSF88713">
    <property type="entry name" value="Glycoside hydrolase/deacetylase"/>
    <property type="match status" value="1"/>
</dbReference>
<dbReference type="Proteomes" id="UP001234798">
    <property type="component" value="Chromosome"/>
</dbReference>
<evidence type="ECO:0000313" key="7">
    <source>
        <dbReference type="Proteomes" id="UP001234798"/>
    </source>
</evidence>
<dbReference type="EMBL" id="CP132976">
    <property type="protein sequence ID" value="WMD18606.1"/>
    <property type="molecule type" value="Genomic_DNA"/>
</dbReference>
<evidence type="ECO:0000256" key="2">
    <source>
        <dbReference type="ARBA" id="ARBA00022723"/>
    </source>
</evidence>
<proteinExistence type="predicted"/>
<gene>
    <name evidence="6" type="ORF">RAS12_18460</name>
</gene>
<dbReference type="CDD" id="cd10807">
    <property type="entry name" value="YdjC_like_3"/>
    <property type="match status" value="1"/>
</dbReference>
<dbReference type="PANTHER" id="PTHR31609">
    <property type="entry name" value="YDJC DEACETYLASE FAMILY MEMBER"/>
    <property type="match status" value="1"/>
</dbReference>
<dbReference type="Gene3D" id="3.20.20.370">
    <property type="entry name" value="Glycoside hydrolase/deacetylase"/>
    <property type="match status" value="1"/>
</dbReference>
<keyword evidence="4" id="KW-0460">Magnesium</keyword>
<organism evidence="6 7">
    <name type="scientific">Achromobacter seleniivolatilans</name>
    <dbReference type="NCBI Taxonomy" id="3047478"/>
    <lineage>
        <taxon>Bacteria</taxon>
        <taxon>Pseudomonadati</taxon>
        <taxon>Pseudomonadota</taxon>
        <taxon>Betaproteobacteria</taxon>
        <taxon>Burkholderiales</taxon>
        <taxon>Alcaligenaceae</taxon>
        <taxon>Achromobacter</taxon>
    </lineage>
</organism>
<evidence type="ECO:0000256" key="3">
    <source>
        <dbReference type="ARBA" id="ARBA00022801"/>
    </source>
</evidence>
<dbReference type="Pfam" id="PF04794">
    <property type="entry name" value="YdjC"/>
    <property type="match status" value="1"/>
</dbReference>
<accession>A0ABY9LUZ0</accession>
<dbReference type="InterPro" id="IPR011330">
    <property type="entry name" value="Glyco_hydro/deAcase_b/a-brl"/>
</dbReference>
<keyword evidence="5" id="KW-0119">Carbohydrate metabolism</keyword>